<evidence type="ECO:0000313" key="3">
    <source>
        <dbReference type="Proteomes" id="UP000177596"/>
    </source>
</evidence>
<reference evidence="2 3" key="1">
    <citation type="journal article" date="2016" name="Nat. Commun.">
        <title>Thousands of microbial genomes shed light on interconnected biogeochemical processes in an aquifer system.</title>
        <authorList>
            <person name="Anantharaman K."/>
            <person name="Brown C.T."/>
            <person name="Hug L.A."/>
            <person name="Sharon I."/>
            <person name="Castelle C.J."/>
            <person name="Probst A.J."/>
            <person name="Thomas B.C."/>
            <person name="Singh A."/>
            <person name="Wilkins M.J."/>
            <person name="Karaoz U."/>
            <person name="Brodie E.L."/>
            <person name="Williams K.H."/>
            <person name="Hubbard S.S."/>
            <person name="Banfield J.F."/>
        </authorList>
    </citation>
    <scope>NUCLEOTIDE SEQUENCE [LARGE SCALE GENOMIC DNA]</scope>
</reference>
<comment type="caution">
    <text evidence="2">The sequence shown here is derived from an EMBL/GenBank/DDBJ whole genome shotgun (WGS) entry which is preliminary data.</text>
</comment>
<organism evidence="2 3">
    <name type="scientific">Candidatus Woesebacteria bacterium RIFOXYD1_FULL_43_18</name>
    <dbReference type="NCBI Taxonomy" id="1802551"/>
    <lineage>
        <taxon>Bacteria</taxon>
        <taxon>Candidatus Woeseibacteriota</taxon>
    </lineage>
</organism>
<proteinExistence type="predicted"/>
<dbReference type="Pfam" id="PF12961">
    <property type="entry name" value="DUF3850"/>
    <property type="match status" value="1"/>
</dbReference>
<dbReference type="EMBL" id="MGIL01000020">
    <property type="protein sequence ID" value="OGM87862.1"/>
    <property type="molecule type" value="Genomic_DNA"/>
</dbReference>
<dbReference type="Proteomes" id="UP000177596">
    <property type="component" value="Unassembled WGS sequence"/>
</dbReference>
<evidence type="ECO:0000259" key="1">
    <source>
        <dbReference type="Pfam" id="PF12961"/>
    </source>
</evidence>
<dbReference type="InterPro" id="IPR039440">
    <property type="entry name" value="DUF3850"/>
</dbReference>
<feature type="domain" description="DUF3850" evidence="1">
    <location>
        <begin position="6"/>
        <end position="65"/>
    </location>
</feature>
<dbReference type="Gene3D" id="2.30.130.30">
    <property type="entry name" value="Hypothetical protein"/>
    <property type="match status" value="1"/>
</dbReference>
<name>A0A1F8DHF6_9BACT</name>
<protein>
    <recommendedName>
        <fullName evidence="1">DUF3850 domain-containing protein</fullName>
    </recommendedName>
</protein>
<sequence length="86" mass="10446">MKIEKKVWPEYFRKIKSGEKTFELRLADWKCKIGDVLVLKEWDPKTQKYTGREISKKVTYVIKTKNQKFWSKEEIEKYGLQIIAFK</sequence>
<dbReference type="InterPro" id="IPR015947">
    <property type="entry name" value="PUA-like_sf"/>
</dbReference>
<accession>A0A1F8DHF6</accession>
<dbReference type="AlphaFoldDB" id="A0A1F8DHF6"/>
<evidence type="ECO:0000313" key="2">
    <source>
        <dbReference type="EMBL" id="OGM87862.1"/>
    </source>
</evidence>
<gene>
    <name evidence="2" type="ORF">A2573_01500</name>
</gene>
<dbReference type="SUPFAM" id="SSF88697">
    <property type="entry name" value="PUA domain-like"/>
    <property type="match status" value="1"/>
</dbReference>